<organism evidence="1 2">
    <name type="scientific">Mycoplana azooxidifex</name>
    <dbReference type="NCBI Taxonomy" id="1636188"/>
    <lineage>
        <taxon>Bacteria</taxon>
        <taxon>Pseudomonadati</taxon>
        <taxon>Pseudomonadota</taxon>
        <taxon>Alphaproteobacteria</taxon>
        <taxon>Hyphomicrobiales</taxon>
        <taxon>Rhizobiaceae</taxon>
        <taxon>Mycoplana</taxon>
    </lineage>
</organism>
<dbReference type="EMBL" id="JACIEE010000008">
    <property type="protein sequence ID" value="MBB3978614.1"/>
    <property type="molecule type" value="Genomic_DNA"/>
</dbReference>
<gene>
    <name evidence="1" type="ORF">GGQ64_003849</name>
</gene>
<evidence type="ECO:0000313" key="2">
    <source>
        <dbReference type="Proteomes" id="UP000574761"/>
    </source>
</evidence>
<proteinExistence type="predicted"/>
<name>A0A7W6DGL2_9HYPH</name>
<accession>A0A7W6DGL2</accession>
<evidence type="ECO:0000313" key="1">
    <source>
        <dbReference type="EMBL" id="MBB3978614.1"/>
    </source>
</evidence>
<reference evidence="1 2" key="1">
    <citation type="submission" date="2020-08" db="EMBL/GenBank/DDBJ databases">
        <title>Genomic Encyclopedia of Type Strains, Phase IV (KMG-IV): sequencing the most valuable type-strain genomes for metagenomic binning, comparative biology and taxonomic classification.</title>
        <authorList>
            <person name="Goeker M."/>
        </authorList>
    </citation>
    <scope>NUCLEOTIDE SEQUENCE [LARGE SCALE GENOMIC DNA]</scope>
    <source>
        <strain evidence="1 2">DSM 100211</strain>
    </source>
</reference>
<evidence type="ECO:0008006" key="3">
    <source>
        <dbReference type="Google" id="ProtNLM"/>
    </source>
</evidence>
<dbReference type="Proteomes" id="UP000574761">
    <property type="component" value="Unassembled WGS sequence"/>
</dbReference>
<keyword evidence="2" id="KW-1185">Reference proteome</keyword>
<sequence length="715" mass="80229">MSDFDLRRLPFMRWDLPFERDESLLGWFARTVGQNGDESIADFNAANDLSLFSLSPEQALRKTKRLPLSDEALRRMEWATPIRKGGLFVLCGERVRLSDVAITPPRWCPACISEKPYRRVWFDFLSLKCCPYHGDEIVDQDTKGNKLPWYATDFSQNADGTPLGRPGAEGQLKAGTFAHYLLGRLGFEERLPAPVLDRFDLCDVLPVCEVLGKEAKIGTEIKLEDAEVGFSMIRGTHAELAEALRPLVRRIPGFDASTTIKECFGRAYATAGQTFSAEMRTVVVRAMEEAVSAELRPTGSIIAERDVNSRRVTTQEVEDRYGIDASSVAQIARTIGVHRFKKRKPLIEADIPPILDFVAKLVDRQVAADRLNISEHGMDALIRAGFVRRFVKLRVGEYLGPRFHVPDLDDVLRQLDALPATGNVLTSKPFHAYALAKTGLQHGDLAVKVLKGEVKVAGRKPDVHGFRALVIDTGKTNKRPRVTADPTWLSLANVQALLNFRKETVWEMMKMGILVPQGNYVRLHAFRREDVDAIQRTYTRSTDICGGLGITKYRLRDLMAEKGVTPLVRSHARSFVDTIYNRAEVMEALDLTEDPAVASDPRLIEFWEQLKAVAKARLPALLFSDRPMAGGQTVGMTTRLSVMPISYDLKTRTVTAVVAPARDGPVFIFDLDAAEWTEGLDELFSKLLEREGEFLKRRSDYNKGKRRSDRLKLAL</sequence>
<comment type="caution">
    <text evidence="1">The sequence shown here is derived from an EMBL/GenBank/DDBJ whole genome shotgun (WGS) entry which is preliminary data.</text>
</comment>
<dbReference type="AlphaFoldDB" id="A0A7W6DGL2"/>
<dbReference type="RefSeq" id="WP_183806881.1">
    <property type="nucleotide sequence ID" value="NZ_JACIEE010000008.1"/>
</dbReference>
<protein>
    <recommendedName>
        <fullName evidence="3">TniQ protein</fullName>
    </recommendedName>
</protein>